<accession>I0YT11</accession>
<evidence type="ECO:0008006" key="4">
    <source>
        <dbReference type="Google" id="ProtNLM"/>
    </source>
</evidence>
<protein>
    <recommendedName>
        <fullName evidence="4">Right handed beta helix domain-containing protein</fullName>
    </recommendedName>
</protein>
<evidence type="ECO:0000313" key="3">
    <source>
        <dbReference type="Proteomes" id="UP000007264"/>
    </source>
</evidence>
<dbReference type="SMART" id="SM00710">
    <property type="entry name" value="PbH1"/>
    <property type="match status" value="6"/>
</dbReference>
<dbReference type="GeneID" id="17039514"/>
<feature type="chain" id="PRO_5003636392" description="Right handed beta helix domain-containing protein" evidence="1">
    <location>
        <begin position="21"/>
        <end position="700"/>
    </location>
</feature>
<dbReference type="KEGG" id="csl:COCSUDRAFT_56745"/>
<feature type="signal peptide" evidence="1">
    <location>
        <begin position="1"/>
        <end position="20"/>
    </location>
</feature>
<dbReference type="OrthoDB" id="10416219at2759"/>
<dbReference type="Proteomes" id="UP000007264">
    <property type="component" value="Unassembled WGS sequence"/>
</dbReference>
<comment type="caution">
    <text evidence="2">The sequence shown here is derived from an EMBL/GenBank/DDBJ whole genome shotgun (WGS) entry which is preliminary data.</text>
</comment>
<dbReference type="SUPFAM" id="SSF51126">
    <property type="entry name" value="Pectin lyase-like"/>
    <property type="match status" value="1"/>
</dbReference>
<dbReference type="InterPro" id="IPR012334">
    <property type="entry name" value="Pectin_lyas_fold"/>
</dbReference>
<evidence type="ECO:0000256" key="1">
    <source>
        <dbReference type="SAM" id="SignalP"/>
    </source>
</evidence>
<dbReference type="InterPro" id="IPR006626">
    <property type="entry name" value="PbH1"/>
</dbReference>
<keyword evidence="3" id="KW-1185">Reference proteome</keyword>
<dbReference type="AlphaFoldDB" id="I0YT11"/>
<name>I0YT11_COCSC</name>
<organism evidence="2 3">
    <name type="scientific">Coccomyxa subellipsoidea (strain C-169)</name>
    <name type="common">Green microalga</name>
    <dbReference type="NCBI Taxonomy" id="574566"/>
    <lineage>
        <taxon>Eukaryota</taxon>
        <taxon>Viridiplantae</taxon>
        <taxon>Chlorophyta</taxon>
        <taxon>core chlorophytes</taxon>
        <taxon>Trebouxiophyceae</taxon>
        <taxon>Trebouxiophyceae incertae sedis</taxon>
        <taxon>Coccomyxaceae</taxon>
        <taxon>Coccomyxa</taxon>
        <taxon>Coccomyxa subellipsoidea</taxon>
    </lineage>
</organism>
<reference evidence="2 3" key="1">
    <citation type="journal article" date="2012" name="Genome Biol.">
        <title>The genome of the polar eukaryotic microalga coccomyxa subellipsoidea reveals traits of cold adaptation.</title>
        <authorList>
            <person name="Blanc G."/>
            <person name="Agarkova I."/>
            <person name="Grimwood J."/>
            <person name="Kuo A."/>
            <person name="Brueggeman A."/>
            <person name="Dunigan D."/>
            <person name="Gurnon J."/>
            <person name="Ladunga I."/>
            <person name="Lindquist E."/>
            <person name="Lucas S."/>
            <person name="Pangilinan J."/>
            <person name="Proschold T."/>
            <person name="Salamov A."/>
            <person name="Schmutz J."/>
            <person name="Weeks D."/>
            <person name="Yamada T."/>
            <person name="Claverie J.M."/>
            <person name="Grigoriev I."/>
            <person name="Van Etten J."/>
            <person name="Lomsadze A."/>
            <person name="Borodovsky M."/>
        </authorList>
    </citation>
    <scope>NUCLEOTIDE SEQUENCE [LARGE SCALE GENOMIC DNA]</scope>
    <source>
        <strain evidence="2 3">C-169</strain>
    </source>
</reference>
<evidence type="ECO:0000313" key="2">
    <source>
        <dbReference type="EMBL" id="EIE21530.1"/>
    </source>
</evidence>
<sequence length="700" mass="73619">MATLMTIVLLGSFLISGAESQDVVAEGSPASIEAALTLLTVKDSTKSVLLQTTQSAVSLVAAASGTLTYNPNGTVLDGKDFTDFLTAGHKNSAVTGVQLQSGSYSVLPFSTDAHVYLLCSGRTAPFKIDISGSSLSFTDAGIGGIVLDSCNGVTLTGPANMTYVQDQWPFGQGTILAIGSDNLNYTIKIQPDFLPAWQRIITRYSTSYAGGGVVYENGLVLPPYRDGTNFVVDFRTVRQLSYDTYSMYLRQDPGLINVNNTVVITQPTDNTGVAMYSCINVVLMDFNLFMAAGFGFYDGTPKGSNTLLRVNLTPTAGALMSSIHDGYHSTSAKAGPSITYCRFVGAGKFLDCTDYGDDAIAIHGRMYTVAASQQSQSTLTLGSNVINKDELNTGDSINVYNPAGRLLGSATVSTMTATTAPVPATTQDQAKLTSWPSGFNGMPFNSFVTVPSRSGNKYSLLYNYISNCRGRGFALRASTGNISYNTVEHVAYHGIELTPSFGAREGGFIRDTVVSNNVINNEAQGITLWAATTPDHPILYNDHVNVQILNNNITGPQVGALFITSAATVTVSNNRFRNIMCSAEDSNTRQANYEVANTPIQVFNVNGITFRNNSFATDAGCARSQANYAAPIYLVNVTNVVGVSAASPGVSSFQTAAGGDITAAAAPNLQLGSAESGSGAAGALPAASLLSFQDSAGTLT</sequence>
<dbReference type="EMBL" id="AGSI01000012">
    <property type="protein sequence ID" value="EIE21530.1"/>
    <property type="molecule type" value="Genomic_DNA"/>
</dbReference>
<proteinExistence type="predicted"/>
<dbReference type="InterPro" id="IPR011050">
    <property type="entry name" value="Pectin_lyase_fold/virulence"/>
</dbReference>
<keyword evidence="1" id="KW-0732">Signal</keyword>
<dbReference type="RefSeq" id="XP_005646074.1">
    <property type="nucleotide sequence ID" value="XM_005646017.1"/>
</dbReference>
<dbReference type="Gene3D" id="2.160.20.10">
    <property type="entry name" value="Single-stranded right-handed beta-helix, Pectin lyase-like"/>
    <property type="match status" value="1"/>
</dbReference>
<gene>
    <name evidence="2" type="ORF">COCSUDRAFT_56745</name>
</gene>